<dbReference type="InterPro" id="IPR004846">
    <property type="entry name" value="T2SS/T3SS_dom"/>
</dbReference>
<dbReference type="Pfam" id="PF03958">
    <property type="entry name" value="Secretin_N"/>
    <property type="match status" value="1"/>
</dbReference>
<dbReference type="InterPro" id="IPR038591">
    <property type="entry name" value="NolW-like_sf"/>
</dbReference>
<keyword evidence="3 4" id="KW-0813">Transport</keyword>
<dbReference type="Proteomes" id="UP000578036">
    <property type="component" value="Unassembled WGS sequence"/>
</dbReference>
<feature type="domain" description="Type II/III secretion system secretin-like" evidence="6">
    <location>
        <begin position="429"/>
        <end position="586"/>
    </location>
</feature>
<evidence type="ECO:0000313" key="9">
    <source>
        <dbReference type="Proteomes" id="UP000578036"/>
    </source>
</evidence>
<dbReference type="GO" id="GO:0030257">
    <property type="term" value="C:type III protein secretion system complex"/>
    <property type="evidence" value="ECO:0007669"/>
    <property type="project" value="UniProtKB-UniRule"/>
</dbReference>
<dbReference type="InterPro" id="IPR003522">
    <property type="entry name" value="T3SS_OM_pore_YscC"/>
</dbReference>
<dbReference type="HAMAP" id="MF_02219">
    <property type="entry name" value="Type_III_secretin"/>
    <property type="match status" value="1"/>
</dbReference>
<name>A0A7W4YS91_9BURK</name>
<evidence type="ECO:0000259" key="6">
    <source>
        <dbReference type="Pfam" id="PF00263"/>
    </source>
</evidence>
<comment type="similarity">
    <text evidence="3">Belongs to the bacterial secretin family. T3SS SctC subfamily.</text>
</comment>
<dbReference type="RefSeq" id="WP_183299350.1">
    <property type="nucleotide sequence ID" value="NZ_JACHWF010000002.1"/>
</dbReference>
<dbReference type="GO" id="GO:0015627">
    <property type="term" value="C:type II protein secretion system complex"/>
    <property type="evidence" value="ECO:0007669"/>
    <property type="project" value="TreeGrafter"/>
</dbReference>
<comment type="subcellular location">
    <subcellularLocation>
        <location evidence="1 3 4">Cell outer membrane</location>
    </subcellularLocation>
</comment>
<dbReference type="GO" id="GO:0030254">
    <property type="term" value="P:protein secretion by the type III secretion system"/>
    <property type="evidence" value="ECO:0007669"/>
    <property type="project" value="UniProtKB-UniRule"/>
</dbReference>
<comment type="subunit">
    <text evidence="3">The core secretion machinery of the T3SS is composed of approximately 20 different proteins, including cytoplasmic components, a base, an export apparatus and a needle. This subunit is part of the base, which anchors the injectisome in the bacterial cell envelope. Forms a stable homooligomeric complex.</text>
</comment>
<dbReference type="PANTHER" id="PTHR30332:SF5">
    <property type="entry name" value="SPI-1 TYPE 3 SECRETION SYSTEM SECRETIN"/>
    <property type="match status" value="1"/>
</dbReference>
<keyword evidence="3" id="KW-0998">Cell outer membrane</keyword>
<keyword evidence="3" id="KW-0811">Translocation</keyword>
<evidence type="ECO:0000256" key="4">
    <source>
        <dbReference type="RuleBase" id="RU004004"/>
    </source>
</evidence>
<keyword evidence="3" id="KW-0653">Protein transport</keyword>
<dbReference type="Gene3D" id="3.55.50.30">
    <property type="match status" value="1"/>
</dbReference>
<feature type="region of interest" description="Disordered" evidence="5">
    <location>
        <begin position="1"/>
        <end position="24"/>
    </location>
</feature>
<evidence type="ECO:0000256" key="3">
    <source>
        <dbReference type="HAMAP-Rule" id="MF_02219"/>
    </source>
</evidence>
<gene>
    <name evidence="3" type="primary">sctC</name>
    <name evidence="8" type="ORF">FHX61_002539</name>
</gene>
<keyword evidence="9" id="KW-1185">Reference proteome</keyword>
<evidence type="ECO:0000256" key="1">
    <source>
        <dbReference type="ARBA" id="ARBA00004442"/>
    </source>
</evidence>
<feature type="domain" description="NolW-like" evidence="7">
    <location>
        <begin position="206"/>
        <end position="346"/>
    </location>
</feature>
<proteinExistence type="inferred from homology"/>
<protein>
    <recommendedName>
        <fullName evidence="3">Type 3 secretion system secretin</fullName>
        <shortName evidence="3">T3SS secretin</shortName>
    </recommendedName>
</protein>
<keyword evidence="3" id="KW-0472">Membrane</keyword>
<evidence type="ECO:0000313" key="8">
    <source>
        <dbReference type="EMBL" id="MBB3007891.1"/>
    </source>
</evidence>
<comment type="caution">
    <text evidence="8">The sequence shown here is derived from an EMBL/GenBank/DDBJ whole genome shotgun (WGS) entry which is preliminary data.</text>
</comment>
<accession>A0A7W4YS91</accession>
<dbReference type="PANTHER" id="PTHR30332">
    <property type="entry name" value="PROBABLE GENERAL SECRETION PATHWAY PROTEIN D"/>
    <property type="match status" value="1"/>
</dbReference>
<dbReference type="Gene3D" id="3.30.1370.120">
    <property type="match status" value="2"/>
</dbReference>
<dbReference type="InterPro" id="IPR005644">
    <property type="entry name" value="NolW-like"/>
</dbReference>
<dbReference type="Pfam" id="PF00263">
    <property type="entry name" value="Secretin"/>
    <property type="match status" value="1"/>
</dbReference>
<feature type="compositionally biased region" description="Basic and acidic residues" evidence="5">
    <location>
        <begin position="1"/>
        <end position="11"/>
    </location>
</feature>
<dbReference type="AlphaFoldDB" id="A0A7W4YS91"/>
<dbReference type="EMBL" id="JACHWF010000002">
    <property type="protein sequence ID" value="MBB3007891.1"/>
    <property type="molecule type" value="Genomic_DNA"/>
</dbReference>
<keyword evidence="2 3" id="KW-0732">Signal</keyword>
<comment type="function">
    <text evidence="3">Component of the type III secretion system (T3SS), also called injectisome, which is used to inject bacterial effector proteins into eukaryotic host cells. Forms a ring-shaped multimeric structure with an apparent central pore in the outer membrane.</text>
</comment>
<evidence type="ECO:0000259" key="7">
    <source>
        <dbReference type="Pfam" id="PF03958"/>
    </source>
</evidence>
<organism evidence="8 9">
    <name type="scientific">Cupriavidus alkaliphilus</name>
    <dbReference type="NCBI Taxonomy" id="942866"/>
    <lineage>
        <taxon>Bacteria</taxon>
        <taxon>Pseudomonadati</taxon>
        <taxon>Pseudomonadota</taxon>
        <taxon>Betaproteobacteria</taxon>
        <taxon>Burkholderiales</taxon>
        <taxon>Burkholderiaceae</taxon>
        <taxon>Cupriavidus</taxon>
    </lineage>
</organism>
<sequence length="591" mass="63866">MMLGLHGEHGSTGRATRPPAWRPCPPRRPWRTAAALLCLAGALLCGAQAARAADLRWPNKPFQASASDKRLADFLRELTASQGTTAVIDPKVEGTISGKFNESAQHVLKSVCSMFGLTYYYDGSLLYIDVASEARSEVLPIARGSGARLRDSLERMQVPDSRYPITVNDAEGTLMVSGPKRYVETVRAAVRAVDDRSIADERAEIQLFPLKYSWASDFRINRAGKEMTVPGVVTVLRNLYGRNRTLATGTGPSLGTSRGATRQAQLRMGEGGGGGMGIPSADPSQMLDAMGGGGVGLGLGMQNNWGSGQLPQFQADTRLNAVIVRDTPDKMAQYRRLIESLDVKPRLVEIEVTIMDISQADLDSLGVDWRLHTRHIDLQLGGGNGNAGLSFGNLANEAGTTAATIGSGLQFTGAIGSDVTRYLLTRVKALAERGQANFVARPKVLTLDNTEAALENLQEFYVRVDGFQDAGLFNVTAGTAVRVTPLVVDEQQSRAVMLTIDIADGNLSGETVDRIPVVRRRSITTQAMVEEGKSLLIAGYTTEEKVNASSGVPLLQDVPIIGNLFKYQEKRQNNMERFYLLTPRLVIPGMS</sequence>
<dbReference type="PRINTS" id="PR01337">
    <property type="entry name" value="TYPE3OMGPROT"/>
</dbReference>
<reference evidence="8 9" key="1">
    <citation type="submission" date="2020-08" db="EMBL/GenBank/DDBJ databases">
        <title>Genomic Encyclopedia of Type Strains, Phase IV (KMG-V): Genome sequencing to study the core and pangenomes of soil and plant-associated prokaryotes.</title>
        <authorList>
            <person name="Whitman W."/>
        </authorList>
    </citation>
    <scope>NUCLEOTIDE SEQUENCE [LARGE SCALE GENOMIC DNA]</scope>
    <source>
        <strain evidence="8 9">SLV-2362</strain>
    </source>
</reference>
<evidence type="ECO:0000256" key="2">
    <source>
        <dbReference type="ARBA" id="ARBA00022729"/>
    </source>
</evidence>
<dbReference type="GO" id="GO:0009279">
    <property type="term" value="C:cell outer membrane"/>
    <property type="evidence" value="ECO:0007669"/>
    <property type="project" value="UniProtKB-SubCell"/>
</dbReference>
<dbReference type="NCBIfam" id="TIGR02516">
    <property type="entry name" value="type_III_yscC"/>
    <property type="match status" value="1"/>
</dbReference>
<evidence type="ECO:0000256" key="5">
    <source>
        <dbReference type="SAM" id="MobiDB-lite"/>
    </source>
</evidence>
<dbReference type="InterPro" id="IPR050810">
    <property type="entry name" value="Bact_Secretion_Sys_Channel"/>
</dbReference>